<evidence type="ECO:0000313" key="5">
    <source>
        <dbReference type="Ensembl" id="ENSSRHP00000060052.1"/>
    </source>
</evidence>
<keyword evidence="4" id="KW-0472">Membrane</keyword>
<evidence type="ECO:0000256" key="2">
    <source>
        <dbReference type="ARBA" id="ARBA00022553"/>
    </source>
</evidence>
<comment type="subcellular location">
    <subcellularLocation>
        <location evidence="1">Endomembrane system</location>
    </subcellularLocation>
</comment>
<dbReference type="PANTHER" id="PTHR14514">
    <property type="entry name" value="PKA ANCHORING PROTEIN"/>
    <property type="match status" value="1"/>
</dbReference>
<dbReference type="Ensembl" id="ENSSRHT00000061723.1">
    <property type="protein sequence ID" value="ENSSRHP00000060052.1"/>
    <property type="gene ID" value="ENSSRHG00000030075.1"/>
</dbReference>
<evidence type="ECO:0000256" key="3">
    <source>
        <dbReference type="ARBA" id="ARBA00022737"/>
    </source>
</evidence>
<keyword evidence="3" id="KW-0677">Repeat</keyword>
<accession>A0A673K372</accession>
<reference evidence="5" key="2">
    <citation type="submission" date="2025-09" db="UniProtKB">
        <authorList>
            <consortium name="Ensembl"/>
        </authorList>
    </citation>
    <scope>IDENTIFICATION</scope>
</reference>
<evidence type="ECO:0000256" key="4">
    <source>
        <dbReference type="ARBA" id="ARBA00023136"/>
    </source>
</evidence>
<reference evidence="5" key="1">
    <citation type="submission" date="2025-08" db="UniProtKB">
        <authorList>
            <consortium name="Ensembl"/>
        </authorList>
    </citation>
    <scope>IDENTIFICATION</scope>
</reference>
<name>A0A673K372_9TELE</name>
<keyword evidence="2" id="KW-0597">Phosphoprotein</keyword>
<dbReference type="Proteomes" id="UP000472270">
    <property type="component" value="Unassembled WGS sequence"/>
</dbReference>
<sequence>MHGELITHRQNVDKLAEQQQSKYLDLYTILPSEISMQLAEVSLALGSIEDQRDIQKTRVIKEEFNSRIHDVSEKLKTVSTSLKEKATDIDQAKDERLCDELDGCGRNLAELEAAVQDFGRRNPLIARQLADAIAKLREIHHHTLRLAEYNTTWLKKADAHLDEYNEMFEFIVKWTDRARSLVKANIIWNSSSHLQEQIRMYQKPGNFKE</sequence>
<evidence type="ECO:0000256" key="1">
    <source>
        <dbReference type="ARBA" id="ARBA00004308"/>
    </source>
</evidence>
<evidence type="ECO:0000313" key="6">
    <source>
        <dbReference type="Proteomes" id="UP000472270"/>
    </source>
</evidence>
<keyword evidence="6" id="KW-1185">Reference proteome</keyword>
<protein>
    <submittedName>
        <fullName evidence="5">Uncharacterized protein</fullName>
    </submittedName>
</protein>
<organism evidence="5 6">
    <name type="scientific">Sinocyclocheilus rhinocerous</name>
    <dbReference type="NCBI Taxonomy" id="307959"/>
    <lineage>
        <taxon>Eukaryota</taxon>
        <taxon>Metazoa</taxon>
        <taxon>Chordata</taxon>
        <taxon>Craniata</taxon>
        <taxon>Vertebrata</taxon>
        <taxon>Euteleostomi</taxon>
        <taxon>Actinopterygii</taxon>
        <taxon>Neopterygii</taxon>
        <taxon>Teleostei</taxon>
        <taxon>Ostariophysi</taxon>
        <taxon>Cypriniformes</taxon>
        <taxon>Cyprinidae</taxon>
        <taxon>Cyprininae</taxon>
        <taxon>Sinocyclocheilus</taxon>
    </lineage>
</organism>
<proteinExistence type="predicted"/>
<dbReference type="AlphaFoldDB" id="A0A673K372"/>
<dbReference type="PANTHER" id="PTHR14514:SF3">
    <property type="entry name" value="NESPRIN-1"/>
    <property type="match status" value="1"/>
</dbReference>